<dbReference type="InterPro" id="IPR036390">
    <property type="entry name" value="WH_DNA-bd_sf"/>
</dbReference>
<keyword evidence="3" id="KW-0804">Transcription</keyword>
<dbReference type="InterPro" id="IPR000835">
    <property type="entry name" value="HTH_MarR-typ"/>
</dbReference>
<accession>A0A8J2VMF0</accession>
<feature type="domain" description="HTH marR-type" evidence="4">
    <location>
        <begin position="6"/>
        <end position="141"/>
    </location>
</feature>
<proteinExistence type="predicted"/>
<evidence type="ECO:0000256" key="2">
    <source>
        <dbReference type="ARBA" id="ARBA00023125"/>
    </source>
</evidence>
<protein>
    <submittedName>
        <fullName evidence="5">Transcriptional regulator</fullName>
    </submittedName>
</protein>
<sequence length="154" mass="18246">MQKERLDELVKRYFEVSFMVHRRGESLIHQQISEHLTHDQHFVLNYIHKKQTVTSSELAEMLNVKKSAITALINRLEEKGLIERERQHNDRRVVHLSLSSKGRQLSEECDQKVNELVADLITRFNDQEISQFMQTYEKIALFLDEALRKEKGVE</sequence>
<gene>
    <name evidence="5" type="ORF">GCM10011391_08870</name>
</gene>
<evidence type="ECO:0000313" key="5">
    <source>
        <dbReference type="EMBL" id="GGE32429.1"/>
    </source>
</evidence>
<dbReference type="EMBL" id="BMIR01000002">
    <property type="protein sequence ID" value="GGE32429.1"/>
    <property type="molecule type" value="Genomic_DNA"/>
</dbReference>
<dbReference type="Pfam" id="PF01047">
    <property type="entry name" value="MarR"/>
    <property type="match status" value="1"/>
</dbReference>
<dbReference type="PROSITE" id="PS50995">
    <property type="entry name" value="HTH_MARR_2"/>
    <property type="match status" value="1"/>
</dbReference>
<keyword evidence="6" id="KW-1185">Reference proteome</keyword>
<name>A0A8J2VMF0_9BACL</name>
<dbReference type="GO" id="GO:0003677">
    <property type="term" value="F:DNA binding"/>
    <property type="evidence" value="ECO:0007669"/>
    <property type="project" value="UniProtKB-KW"/>
</dbReference>
<keyword evidence="2" id="KW-0238">DNA-binding</keyword>
<dbReference type="AlphaFoldDB" id="A0A8J2VMF0"/>
<evidence type="ECO:0000256" key="1">
    <source>
        <dbReference type="ARBA" id="ARBA00023015"/>
    </source>
</evidence>
<dbReference type="PANTHER" id="PTHR42756:SF1">
    <property type="entry name" value="TRANSCRIPTIONAL REPRESSOR OF EMRAB OPERON"/>
    <property type="match status" value="1"/>
</dbReference>
<dbReference type="SMART" id="SM00347">
    <property type="entry name" value="HTH_MARR"/>
    <property type="match status" value="1"/>
</dbReference>
<dbReference type="GO" id="GO:0003700">
    <property type="term" value="F:DNA-binding transcription factor activity"/>
    <property type="evidence" value="ECO:0007669"/>
    <property type="project" value="InterPro"/>
</dbReference>
<dbReference type="InterPro" id="IPR036388">
    <property type="entry name" value="WH-like_DNA-bd_sf"/>
</dbReference>
<organism evidence="5 6">
    <name type="scientific">Pullulanibacillus camelliae</name>
    <dbReference type="NCBI Taxonomy" id="1707096"/>
    <lineage>
        <taxon>Bacteria</taxon>
        <taxon>Bacillati</taxon>
        <taxon>Bacillota</taxon>
        <taxon>Bacilli</taxon>
        <taxon>Bacillales</taxon>
        <taxon>Sporolactobacillaceae</taxon>
        <taxon>Pullulanibacillus</taxon>
    </lineage>
</organism>
<dbReference type="Gene3D" id="1.10.10.10">
    <property type="entry name" value="Winged helix-like DNA-binding domain superfamily/Winged helix DNA-binding domain"/>
    <property type="match status" value="1"/>
</dbReference>
<evidence type="ECO:0000256" key="3">
    <source>
        <dbReference type="ARBA" id="ARBA00023163"/>
    </source>
</evidence>
<reference evidence="5" key="1">
    <citation type="journal article" date="2014" name="Int. J. Syst. Evol. Microbiol.">
        <title>Complete genome sequence of Corynebacterium casei LMG S-19264T (=DSM 44701T), isolated from a smear-ripened cheese.</title>
        <authorList>
            <consortium name="US DOE Joint Genome Institute (JGI-PGF)"/>
            <person name="Walter F."/>
            <person name="Albersmeier A."/>
            <person name="Kalinowski J."/>
            <person name="Ruckert C."/>
        </authorList>
    </citation>
    <scope>NUCLEOTIDE SEQUENCE</scope>
    <source>
        <strain evidence="5">CGMCC 1.15371</strain>
    </source>
</reference>
<evidence type="ECO:0000259" key="4">
    <source>
        <dbReference type="PROSITE" id="PS50995"/>
    </source>
</evidence>
<comment type="caution">
    <text evidence="5">The sequence shown here is derived from an EMBL/GenBank/DDBJ whole genome shotgun (WGS) entry which is preliminary data.</text>
</comment>
<keyword evidence="1" id="KW-0805">Transcription regulation</keyword>
<dbReference type="Proteomes" id="UP000628775">
    <property type="component" value="Unassembled WGS sequence"/>
</dbReference>
<reference evidence="5" key="2">
    <citation type="submission" date="2020-09" db="EMBL/GenBank/DDBJ databases">
        <authorList>
            <person name="Sun Q."/>
            <person name="Zhou Y."/>
        </authorList>
    </citation>
    <scope>NUCLEOTIDE SEQUENCE</scope>
    <source>
        <strain evidence="5">CGMCC 1.15371</strain>
    </source>
</reference>
<dbReference type="RefSeq" id="WP_188689698.1">
    <property type="nucleotide sequence ID" value="NZ_BMIR01000002.1"/>
</dbReference>
<dbReference type="SUPFAM" id="SSF46785">
    <property type="entry name" value="Winged helix' DNA-binding domain"/>
    <property type="match status" value="1"/>
</dbReference>
<dbReference type="PRINTS" id="PR00598">
    <property type="entry name" value="HTHMARR"/>
</dbReference>
<evidence type="ECO:0000313" key="6">
    <source>
        <dbReference type="Proteomes" id="UP000628775"/>
    </source>
</evidence>
<dbReference type="PANTHER" id="PTHR42756">
    <property type="entry name" value="TRANSCRIPTIONAL REGULATOR, MARR"/>
    <property type="match status" value="1"/>
</dbReference>